<dbReference type="Proteomes" id="UP000245207">
    <property type="component" value="Unassembled WGS sequence"/>
</dbReference>
<comment type="caution">
    <text evidence="1">The sequence shown here is derived from an EMBL/GenBank/DDBJ whole genome shotgun (WGS) entry which is preliminary data.</text>
</comment>
<dbReference type="SUPFAM" id="SSF54001">
    <property type="entry name" value="Cysteine proteinases"/>
    <property type="match status" value="1"/>
</dbReference>
<evidence type="ECO:0000313" key="2">
    <source>
        <dbReference type="Proteomes" id="UP000245207"/>
    </source>
</evidence>
<name>A0A2U1N9Z0_ARTAN</name>
<evidence type="ECO:0000313" key="1">
    <source>
        <dbReference type="EMBL" id="PWA70287.1"/>
    </source>
</evidence>
<gene>
    <name evidence="1" type="ORF">CTI12_AA290240</name>
</gene>
<accession>A0A2U1N9Z0</accession>
<keyword evidence="1" id="KW-0378">Hydrolase</keyword>
<dbReference type="GO" id="GO:0006508">
    <property type="term" value="P:proteolysis"/>
    <property type="evidence" value="ECO:0007669"/>
    <property type="project" value="UniProtKB-KW"/>
</dbReference>
<sequence length="119" mass="14020">MLYDSLGSKKDKDLSHWDRNFRQIFQAHLPIYLIKSEVMARRNMDPNTYHVSFMYETNVPRQGGLYGDCGIWVTIFLNRLSQNKPLSFRKPVQAALAYCEHLAEFYWKYKIPVPKGSTQ</sequence>
<keyword evidence="1" id="KW-0645">Protease</keyword>
<dbReference type="InterPro" id="IPR038765">
    <property type="entry name" value="Papain-like_cys_pep_sf"/>
</dbReference>
<dbReference type="Gene3D" id="3.40.395.10">
    <property type="entry name" value="Adenoviral Proteinase, Chain A"/>
    <property type="match status" value="1"/>
</dbReference>
<dbReference type="EMBL" id="PKPP01003272">
    <property type="protein sequence ID" value="PWA70287.1"/>
    <property type="molecule type" value="Genomic_DNA"/>
</dbReference>
<dbReference type="AlphaFoldDB" id="A0A2U1N9Z0"/>
<reference evidence="1 2" key="1">
    <citation type="journal article" date="2018" name="Mol. Plant">
        <title>The genome of Artemisia annua provides insight into the evolution of Asteraceae family and artemisinin biosynthesis.</title>
        <authorList>
            <person name="Shen Q."/>
            <person name="Zhang L."/>
            <person name="Liao Z."/>
            <person name="Wang S."/>
            <person name="Yan T."/>
            <person name="Shi P."/>
            <person name="Liu M."/>
            <person name="Fu X."/>
            <person name="Pan Q."/>
            <person name="Wang Y."/>
            <person name="Lv Z."/>
            <person name="Lu X."/>
            <person name="Zhang F."/>
            <person name="Jiang W."/>
            <person name="Ma Y."/>
            <person name="Chen M."/>
            <person name="Hao X."/>
            <person name="Li L."/>
            <person name="Tang Y."/>
            <person name="Lv G."/>
            <person name="Zhou Y."/>
            <person name="Sun X."/>
            <person name="Brodelius P.E."/>
            <person name="Rose J.K.C."/>
            <person name="Tang K."/>
        </authorList>
    </citation>
    <scope>NUCLEOTIDE SEQUENCE [LARGE SCALE GENOMIC DNA]</scope>
    <source>
        <strain evidence="2">cv. Huhao1</strain>
        <tissue evidence="1">Leaf</tissue>
    </source>
</reference>
<dbReference type="GO" id="GO:0008233">
    <property type="term" value="F:peptidase activity"/>
    <property type="evidence" value="ECO:0007669"/>
    <property type="project" value="UniProtKB-KW"/>
</dbReference>
<proteinExistence type="predicted"/>
<keyword evidence="2" id="KW-1185">Reference proteome</keyword>
<protein>
    <submittedName>
        <fullName evidence="1">Ulp1 protease family, C-terminal catalytic domain-containing protein</fullName>
    </submittedName>
</protein>
<organism evidence="1 2">
    <name type="scientific">Artemisia annua</name>
    <name type="common">Sweet wormwood</name>
    <dbReference type="NCBI Taxonomy" id="35608"/>
    <lineage>
        <taxon>Eukaryota</taxon>
        <taxon>Viridiplantae</taxon>
        <taxon>Streptophyta</taxon>
        <taxon>Embryophyta</taxon>
        <taxon>Tracheophyta</taxon>
        <taxon>Spermatophyta</taxon>
        <taxon>Magnoliopsida</taxon>
        <taxon>eudicotyledons</taxon>
        <taxon>Gunneridae</taxon>
        <taxon>Pentapetalae</taxon>
        <taxon>asterids</taxon>
        <taxon>campanulids</taxon>
        <taxon>Asterales</taxon>
        <taxon>Asteraceae</taxon>
        <taxon>Asteroideae</taxon>
        <taxon>Anthemideae</taxon>
        <taxon>Artemisiinae</taxon>
        <taxon>Artemisia</taxon>
    </lineage>
</organism>